<dbReference type="GO" id="GO:0015293">
    <property type="term" value="F:symporter activity"/>
    <property type="evidence" value="ECO:0007669"/>
    <property type="project" value="UniProtKB-KW"/>
</dbReference>
<dbReference type="EMBL" id="SJPN01000008">
    <property type="protein sequence ID" value="TWT93834.1"/>
    <property type="molecule type" value="Genomic_DNA"/>
</dbReference>
<keyword evidence="2" id="KW-0813">Transport</keyword>
<evidence type="ECO:0000313" key="9">
    <source>
        <dbReference type="Proteomes" id="UP000320176"/>
    </source>
</evidence>
<comment type="subcellular location">
    <subcellularLocation>
        <location evidence="1">Membrane</location>
        <topology evidence="1">Multi-pass membrane protein</topology>
    </subcellularLocation>
</comment>
<evidence type="ECO:0000313" key="8">
    <source>
        <dbReference type="EMBL" id="TWT93834.1"/>
    </source>
</evidence>
<evidence type="ECO:0000256" key="4">
    <source>
        <dbReference type="ARBA" id="ARBA00022847"/>
    </source>
</evidence>
<evidence type="ECO:0000256" key="1">
    <source>
        <dbReference type="ARBA" id="ARBA00004141"/>
    </source>
</evidence>
<sequence>MPDPYSSPDPVADEVDPSSDAAAPGLLTRLRRIGPAIIVAAVVLGPGSIVSASRVGCQYGYDLLWLVPLAGLLMTAMTIAAMANGALHPETPCSAVAKRFGRPAAWMVGGSMLVAVTMFQASNNNAMLMAVEGFTRTPGTAAEPHSVIVRVGIPLLLNLGIIAMLILGKRNLYRWIESAMALLVAAMVLAFAANMLAATPSPMAVARGLVPKMPNTEFGGAVAWLTAGAMVATTFSVAGAFYQSYQVREKGWGRNDLSTGVTDSVVGIATLALITMMILITGAAALGGRVKPSELTDAAAVAQALEPMFGRMAQYVFAAGVFAGAISSFVVNALIGGVVFADSINIGSKMSQPGVRNSTIGVLMLGWLVAAVAIWTETPLADFIIIAQSLTVLAFPILAATVIWQYHQVDRSRLPGWVLPACWLGLLVAVGLSIRTVAKLVGG</sequence>
<feature type="transmembrane region" description="Helical" evidence="7">
    <location>
        <begin position="179"/>
        <end position="198"/>
    </location>
</feature>
<reference evidence="8 9" key="1">
    <citation type="submission" date="2019-02" db="EMBL/GenBank/DDBJ databases">
        <title>Deep-cultivation of Planctomycetes and their phenomic and genomic characterization uncovers novel biology.</title>
        <authorList>
            <person name="Wiegand S."/>
            <person name="Jogler M."/>
            <person name="Boedeker C."/>
            <person name="Pinto D."/>
            <person name="Vollmers J."/>
            <person name="Rivas-Marin E."/>
            <person name="Kohn T."/>
            <person name="Peeters S.H."/>
            <person name="Heuer A."/>
            <person name="Rast P."/>
            <person name="Oberbeckmann S."/>
            <person name="Bunk B."/>
            <person name="Jeske O."/>
            <person name="Meyerdierks A."/>
            <person name="Storesund J.E."/>
            <person name="Kallscheuer N."/>
            <person name="Luecker S."/>
            <person name="Lage O.M."/>
            <person name="Pohl T."/>
            <person name="Merkel B.J."/>
            <person name="Hornburger P."/>
            <person name="Mueller R.-W."/>
            <person name="Bruemmer F."/>
            <person name="Labrenz M."/>
            <person name="Spormann A.M."/>
            <person name="Op Den Camp H."/>
            <person name="Overmann J."/>
            <person name="Amann R."/>
            <person name="Jetten M.S.M."/>
            <person name="Mascher T."/>
            <person name="Medema M.H."/>
            <person name="Devos D.P."/>
            <person name="Kaster A.-K."/>
            <person name="Ovreas L."/>
            <person name="Rohde M."/>
            <person name="Galperin M.Y."/>
            <person name="Jogler C."/>
        </authorList>
    </citation>
    <scope>NUCLEOTIDE SEQUENCE [LARGE SCALE GENOMIC DNA]</scope>
    <source>
        <strain evidence="8 9">Pla52n</strain>
    </source>
</reference>
<feature type="transmembrane region" description="Helical" evidence="7">
    <location>
        <begin position="383"/>
        <end position="404"/>
    </location>
</feature>
<feature type="transmembrane region" description="Helical" evidence="7">
    <location>
        <begin position="33"/>
        <end position="51"/>
    </location>
</feature>
<proteinExistence type="predicted"/>
<evidence type="ECO:0000256" key="5">
    <source>
        <dbReference type="ARBA" id="ARBA00022989"/>
    </source>
</evidence>
<dbReference type="AlphaFoldDB" id="A0A5C6A1W0"/>
<dbReference type="OrthoDB" id="9787548at2"/>
<evidence type="ECO:0000256" key="7">
    <source>
        <dbReference type="SAM" id="Phobius"/>
    </source>
</evidence>
<name>A0A5C6A1W0_9BACT</name>
<feature type="transmembrane region" description="Helical" evidence="7">
    <location>
        <begin position="315"/>
        <end position="340"/>
    </location>
</feature>
<dbReference type="GO" id="GO:0005384">
    <property type="term" value="F:manganese ion transmembrane transporter activity"/>
    <property type="evidence" value="ECO:0007669"/>
    <property type="project" value="TreeGrafter"/>
</dbReference>
<organism evidence="8 9">
    <name type="scientific">Stieleria varia</name>
    <dbReference type="NCBI Taxonomy" id="2528005"/>
    <lineage>
        <taxon>Bacteria</taxon>
        <taxon>Pseudomonadati</taxon>
        <taxon>Planctomycetota</taxon>
        <taxon>Planctomycetia</taxon>
        <taxon>Pirellulales</taxon>
        <taxon>Pirellulaceae</taxon>
        <taxon>Stieleria</taxon>
    </lineage>
</organism>
<dbReference type="Proteomes" id="UP000320176">
    <property type="component" value="Unassembled WGS sequence"/>
</dbReference>
<keyword evidence="3 7" id="KW-0812">Transmembrane</keyword>
<keyword evidence="6 7" id="KW-0472">Membrane</keyword>
<keyword evidence="4" id="KW-0769">Symport</keyword>
<comment type="caution">
    <text evidence="8">The sequence shown here is derived from an EMBL/GenBank/DDBJ whole genome shotgun (WGS) entry which is preliminary data.</text>
</comment>
<keyword evidence="9" id="KW-1185">Reference proteome</keyword>
<gene>
    <name evidence="8" type="primary">mntH_2</name>
    <name evidence="8" type="ORF">Pla52n_56620</name>
</gene>
<dbReference type="RefSeq" id="WP_146522653.1">
    <property type="nucleotide sequence ID" value="NZ_CP151726.1"/>
</dbReference>
<dbReference type="GO" id="GO:0034755">
    <property type="term" value="P:iron ion transmembrane transport"/>
    <property type="evidence" value="ECO:0007669"/>
    <property type="project" value="TreeGrafter"/>
</dbReference>
<evidence type="ECO:0000256" key="2">
    <source>
        <dbReference type="ARBA" id="ARBA00022448"/>
    </source>
</evidence>
<dbReference type="Pfam" id="PF01566">
    <property type="entry name" value="Nramp"/>
    <property type="match status" value="1"/>
</dbReference>
<feature type="transmembrane region" description="Helical" evidence="7">
    <location>
        <begin position="218"/>
        <end position="242"/>
    </location>
</feature>
<evidence type="ECO:0000256" key="3">
    <source>
        <dbReference type="ARBA" id="ARBA00022692"/>
    </source>
</evidence>
<accession>A0A5C6A1W0</accession>
<feature type="transmembrane region" description="Helical" evidence="7">
    <location>
        <begin position="360"/>
        <end position="377"/>
    </location>
</feature>
<feature type="transmembrane region" description="Helical" evidence="7">
    <location>
        <begin position="416"/>
        <end position="438"/>
    </location>
</feature>
<dbReference type="PANTHER" id="PTHR11706:SF33">
    <property type="entry name" value="NATURAL RESISTANCE-ASSOCIATED MACROPHAGE PROTEIN 2"/>
    <property type="match status" value="1"/>
</dbReference>
<feature type="transmembrane region" description="Helical" evidence="7">
    <location>
        <begin position="263"/>
        <end position="286"/>
    </location>
</feature>
<protein>
    <submittedName>
        <fullName evidence="8">Divalent metal cation transporter MntH</fullName>
    </submittedName>
</protein>
<feature type="transmembrane region" description="Helical" evidence="7">
    <location>
        <begin position="104"/>
        <end position="122"/>
    </location>
</feature>
<evidence type="ECO:0000256" key="6">
    <source>
        <dbReference type="ARBA" id="ARBA00023136"/>
    </source>
</evidence>
<dbReference type="GO" id="GO:0015086">
    <property type="term" value="F:cadmium ion transmembrane transporter activity"/>
    <property type="evidence" value="ECO:0007669"/>
    <property type="project" value="TreeGrafter"/>
</dbReference>
<dbReference type="GO" id="GO:0005886">
    <property type="term" value="C:plasma membrane"/>
    <property type="evidence" value="ECO:0007669"/>
    <property type="project" value="TreeGrafter"/>
</dbReference>
<keyword evidence="5 7" id="KW-1133">Transmembrane helix</keyword>
<feature type="transmembrane region" description="Helical" evidence="7">
    <location>
        <begin position="147"/>
        <end position="167"/>
    </location>
</feature>
<feature type="transmembrane region" description="Helical" evidence="7">
    <location>
        <begin position="63"/>
        <end position="83"/>
    </location>
</feature>
<dbReference type="InterPro" id="IPR001046">
    <property type="entry name" value="NRAMP_fam"/>
</dbReference>
<dbReference type="PANTHER" id="PTHR11706">
    <property type="entry name" value="SOLUTE CARRIER PROTEIN FAMILY 11 MEMBER"/>
    <property type="match status" value="1"/>
</dbReference>